<feature type="region of interest" description="Disordered" evidence="1">
    <location>
        <begin position="89"/>
        <end position="156"/>
    </location>
</feature>
<sequence length="342" mass="38538">MTAKLEVFCCDKIRLGIFKPEDYRLGIFIYWAKANNLKVTQGVEKPGLDVPFCVGVHRRPHKPRHYVPSGWGEFSEIDQRLLIQQWITDVTGDDNPTEEQKPYRGFGTRDCEVPPSFTGEVHEQRGSGEASSSSTKGNTQATEEDDASTDLLSEADSPAATVCTDNSYDAKNLFSMIQTPTGQYIISLLETAYKRRPSAEVSDIRNDMLRMHVSQELRRLSVSVNENFFFWTRLFATDQVAKCLSRRRSFDTHTIEGKAKLQEIADDLRGVSSQTPDDAWIQAMVECAIARMMERVRAEEDPQGKTEQPGEEEPAAVDDDDEYDRCSLLTPVNNTSDSEVGF</sequence>
<organism evidence="2 3">
    <name type="scientific">Penicillium bovifimosum</name>
    <dbReference type="NCBI Taxonomy" id="126998"/>
    <lineage>
        <taxon>Eukaryota</taxon>
        <taxon>Fungi</taxon>
        <taxon>Dikarya</taxon>
        <taxon>Ascomycota</taxon>
        <taxon>Pezizomycotina</taxon>
        <taxon>Eurotiomycetes</taxon>
        <taxon>Eurotiomycetidae</taxon>
        <taxon>Eurotiales</taxon>
        <taxon>Aspergillaceae</taxon>
        <taxon>Penicillium</taxon>
    </lineage>
</organism>
<feature type="region of interest" description="Disordered" evidence="1">
    <location>
        <begin position="298"/>
        <end position="342"/>
    </location>
</feature>
<gene>
    <name evidence="2" type="ORF">N7515_000953</name>
</gene>
<evidence type="ECO:0000313" key="3">
    <source>
        <dbReference type="Proteomes" id="UP001149079"/>
    </source>
</evidence>
<feature type="compositionally biased region" description="Acidic residues" evidence="1">
    <location>
        <begin position="309"/>
        <end position="323"/>
    </location>
</feature>
<dbReference type="Proteomes" id="UP001149079">
    <property type="component" value="Unassembled WGS sequence"/>
</dbReference>
<dbReference type="EMBL" id="JAPQKL010000001">
    <property type="protein sequence ID" value="KAJ5146389.1"/>
    <property type="molecule type" value="Genomic_DNA"/>
</dbReference>
<keyword evidence="3" id="KW-1185">Reference proteome</keyword>
<comment type="caution">
    <text evidence="2">The sequence shown here is derived from an EMBL/GenBank/DDBJ whole genome shotgun (WGS) entry which is preliminary data.</text>
</comment>
<reference evidence="2" key="2">
    <citation type="journal article" date="2023" name="IMA Fungus">
        <title>Comparative genomic study of the Penicillium genus elucidates a diverse pangenome and 15 lateral gene transfer events.</title>
        <authorList>
            <person name="Petersen C."/>
            <person name="Sorensen T."/>
            <person name="Nielsen M.R."/>
            <person name="Sondergaard T.E."/>
            <person name="Sorensen J.L."/>
            <person name="Fitzpatrick D.A."/>
            <person name="Frisvad J.C."/>
            <person name="Nielsen K.L."/>
        </authorList>
    </citation>
    <scope>NUCLEOTIDE SEQUENCE</scope>
    <source>
        <strain evidence="2">IBT 22155</strain>
    </source>
</reference>
<dbReference type="RefSeq" id="XP_056526863.1">
    <property type="nucleotide sequence ID" value="XM_056661697.1"/>
</dbReference>
<proteinExistence type="predicted"/>
<reference evidence="2" key="1">
    <citation type="submission" date="2022-11" db="EMBL/GenBank/DDBJ databases">
        <authorList>
            <person name="Petersen C."/>
        </authorList>
    </citation>
    <scope>NUCLEOTIDE SEQUENCE</scope>
    <source>
        <strain evidence="2">IBT 22155</strain>
    </source>
</reference>
<feature type="compositionally biased region" description="Polar residues" evidence="1">
    <location>
        <begin position="330"/>
        <end position="342"/>
    </location>
</feature>
<feature type="compositionally biased region" description="Basic and acidic residues" evidence="1">
    <location>
        <begin position="98"/>
        <end position="112"/>
    </location>
</feature>
<feature type="compositionally biased region" description="Polar residues" evidence="1">
    <location>
        <begin position="129"/>
        <end position="141"/>
    </location>
</feature>
<accession>A0A9W9HH12</accession>
<evidence type="ECO:0000256" key="1">
    <source>
        <dbReference type="SAM" id="MobiDB-lite"/>
    </source>
</evidence>
<protein>
    <submittedName>
        <fullName evidence="2">Uncharacterized protein</fullName>
    </submittedName>
</protein>
<dbReference type="OrthoDB" id="4369499at2759"/>
<dbReference type="GeneID" id="81400867"/>
<name>A0A9W9HH12_9EURO</name>
<dbReference type="AlphaFoldDB" id="A0A9W9HH12"/>
<evidence type="ECO:0000313" key="2">
    <source>
        <dbReference type="EMBL" id="KAJ5146389.1"/>
    </source>
</evidence>